<dbReference type="InterPro" id="IPR055477">
    <property type="entry name" value="DUF7049"/>
</dbReference>
<dbReference type="EMBL" id="JBBPBK010000011">
    <property type="protein sequence ID" value="KAK9275803.1"/>
    <property type="molecule type" value="Genomic_DNA"/>
</dbReference>
<dbReference type="InterPro" id="IPR036638">
    <property type="entry name" value="HLH_DNA-bd_sf"/>
</dbReference>
<evidence type="ECO:0000256" key="1">
    <source>
        <dbReference type="ARBA" id="ARBA00004123"/>
    </source>
</evidence>
<comment type="subcellular location">
    <subcellularLocation>
        <location evidence="1">Nucleus</location>
    </subcellularLocation>
</comment>
<evidence type="ECO:0000256" key="3">
    <source>
        <dbReference type="ARBA" id="ARBA00023163"/>
    </source>
</evidence>
<keyword evidence="7" id="KW-1185">Reference proteome</keyword>
<dbReference type="Pfam" id="PF23132">
    <property type="entry name" value="DUF7049"/>
    <property type="match status" value="1"/>
</dbReference>
<comment type="caution">
    <text evidence="6">The sequence shown here is derived from an EMBL/GenBank/DDBJ whole genome shotgun (WGS) entry which is preliminary data.</text>
</comment>
<dbReference type="GO" id="GO:0046983">
    <property type="term" value="F:protein dimerization activity"/>
    <property type="evidence" value="ECO:0007669"/>
    <property type="project" value="InterPro"/>
</dbReference>
<name>A0AAP0RFI8_LIQFO</name>
<keyword evidence="4" id="KW-0539">Nucleus</keyword>
<feature type="domain" description="BHLH" evidence="5">
    <location>
        <begin position="300"/>
        <end position="349"/>
    </location>
</feature>
<gene>
    <name evidence="6" type="ORF">L1049_023073</name>
</gene>
<sequence>MDTAFQIEDVAARADYLRSIMQTFGCTYICLWSYSPHPFNFLTYKDGFYKEENNQPSSSSGSRAQRLFDEYRRSVFTVDDDFINVRHKDYESVTNFFSPFLFELQTVAFMGCKSGEIEIGMSSVTQINLETEMKNWFPEYFIQQSAAVSELPQPADQNRPSSSSSSLRSLSMESSEYSPLLFNIANTTYMPEPLTEAPIEQALRPISTTASSSHQQASARNFIRPNTTTCSISHQRNYRVNQNASAFKNYASSLAPTNPMRANLRRQSMLKRAIGYFKSVSSLIRSSQREQIQGSRTPTGTQLHHMISERKRREKLNESFQALRSLLPPGSKKDKASVLINTREYLSSLKSQVYELGRKNQLLEAQLKPIKQTSEEASGSSSSSTGERLNVGITQISESTSPSDVLERIVDLQVTIRSDGSMLDLMIRVLEFLKQVNHVSLMSTDGETQLTESSSVYRIVLRLKIEGNEWDESAFQEAVRRVVADLAK</sequence>
<dbReference type="Pfam" id="PF00010">
    <property type="entry name" value="HLH"/>
    <property type="match status" value="1"/>
</dbReference>
<accession>A0AAP0RFI8</accession>
<dbReference type="SMART" id="SM00353">
    <property type="entry name" value="HLH"/>
    <property type="match status" value="1"/>
</dbReference>
<dbReference type="InterPro" id="IPR045239">
    <property type="entry name" value="bHLH95_bHLH"/>
</dbReference>
<dbReference type="CDD" id="cd11393">
    <property type="entry name" value="bHLH_AtbHLH_like"/>
    <property type="match status" value="1"/>
</dbReference>
<organism evidence="6 7">
    <name type="scientific">Liquidambar formosana</name>
    <name type="common">Formosan gum</name>
    <dbReference type="NCBI Taxonomy" id="63359"/>
    <lineage>
        <taxon>Eukaryota</taxon>
        <taxon>Viridiplantae</taxon>
        <taxon>Streptophyta</taxon>
        <taxon>Embryophyta</taxon>
        <taxon>Tracheophyta</taxon>
        <taxon>Spermatophyta</taxon>
        <taxon>Magnoliopsida</taxon>
        <taxon>eudicotyledons</taxon>
        <taxon>Gunneridae</taxon>
        <taxon>Pentapetalae</taxon>
        <taxon>Saxifragales</taxon>
        <taxon>Altingiaceae</taxon>
        <taxon>Liquidambar</taxon>
    </lineage>
</organism>
<keyword evidence="3" id="KW-0804">Transcription</keyword>
<dbReference type="GO" id="GO:0005634">
    <property type="term" value="C:nucleus"/>
    <property type="evidence" value="ECO:0007669"/>
    <property type="project" value="UniProtKB-SubCell"/>
</dbReference>
<evidence type="ECO:0000259" key="5">
    <source>
        <dbReference type="PROSITE" id="PS50888"/>
    </source>
</evidence>
<dbReference type="Pfam" id="PF23133">
    <property type="entry name" value="DUF7050"/>
    <property type="match status" value="2"/>
</dbReference>
<dbReference type="InterPro" id="IPR044658">
    <property type="entry name" value="bHLH92/bHLH041-like"/>
</dbReference>
<dbReference type="SUPFAM" id="SSF47459">
    <property type="entry name" value="HLH, helix-loop-helix DNA-binding domain"/>
    <property type="match status" value="1"/>
</dbReference>
<dbReference type="PANTHER" id="PTHR46665">
    <property type="entry name" value="TRANSCRIPTION FACTOR BHLH041-RELATED-RELATED"/>
    <property type="match status" value="1"/>
</dbReference>
<evidence type="ECO:0000256" key="2">
    <source>
        <dbReference type="ARBA" id="ARBA00023015"/>
    </source>
</evidence>
<dbReference type="PROSITE" id="PS50888">
    <property type="entry name" value="BHLH"/>
    <property type="match status" value="1"/>
</dbReference>
<dbReference type="AlphaFoldDB" id="A0AAP0RFI8"/>
<protein>
    <recommendedName>
        <fullName evidence="5">BHLH domain-containing protein</fullName>
    </recommendedName>
</protein>
<evidence type="ECO:0000256" key="4">
    <source>
        <dbReference type="ARBA" id="ARBA00023242"/>
    </source>
</evidence>
<dbReference type="PANTHER" id="PTHR46665:SF1">
    <property type="entry name" value="SPERMATOGENESIS- AND OOGENESIS-SPECIFIC BASIC HELIX-LOOP-HELIX-CONTAINING PROTEIN 1"/>
    <property type="match status" value="1"/>
</dbReference>
<keyword evidence="2" id="KW-0805">Transcription regulation</keyword>
<dbReference type="Gene3D" id="4.10.280.10">
    <property type="entry name" value="Helix-loop-helix DNA-binding domain"/>
    <property type="match status" value="1"/>
</dbReference>
<dbReference type="InterPro" id="IPR011598">
    <property type="entry name" value="bHLH_dom"/>
</dbReference>
<evidence type="ECO:0000313" key="6">
    <source>
        <dbReference type="EMBL" id="KAK9275803.1"/>
    </source>
</evidence>
<proteinExistence type="predicted"/>
<reference evidence="6 7" key="1">
    <citation type="journal article" date="2024" name="Plant J.">
        <title>Genome sequences and population genomics reveal climatic adaptation and genomic divergence between two closely related sweetgum species.</title>
        <authorList>
            <person name="Xu W.Q."/>
            <person name="Ren C.Q."/>
            <person name="Zhang X.Y."/>
            <person name="Comes H.P."/>
            <person name="Liu X.H."/>
            <person name="Li Y.G."/>
            <person name="Kettle C.J."/>
            <person name="Jalonen R."/>
            <person name="Gaisberger H."/>
            <person name="Ma Y.Z."/>
            <person name="Qiu Y.X."/>
        </authorList>
    </citation>
    <scope>NUCLEOTIDE SEQUENCE [LARGE SCALE GENOMIC DNA]</scope>
    <source>
        <strain evidence="6">Hangzhou</strain>
    </source>
</reference>
<dbReference type="InterPro" id="IPR055478">
    <property type="entry name" value="DUF7050"/>
</dbReference>
<dbReference type="Proteomes" id="UP001415857">
    <property type="component" value="Unassembled WGS sequence"/>
</dbReference>
<evidence type="ECO:0000313" key="7">
    <source>
        <dbReference type="Proteomes" id="UP001415857"/>
    </source>
</evidence>